<reference evidence="3" key="1">
    <citation type="journal article" date="2013" name="Genome Announc.">
        <title>Draft genome sequence of the grapevine dieback fungus Eutypa lata UCR-EL1.</title>
        <authorList>
            <person name="Blanco-Ulate B."/>
            <person name="Rolshausen P.E."/>
            <person name="Cantu D."/>
        </authorList>
    </citation>
    <scope>NUCLEOTIDE SEQUENCE [LARGE SCALE GENOMIC DNA]</scope>
    <source>
        <strain evidence="3">UCR-EL1</strain>
    </source>
</reference>
<dbReference type="AlphaFoldDB" id="M7T1K1"/>
<feature type="compositionally biased region" description="Low complexity" evidence="1">
    <location>
        <begin position="182"/>
        <end position="196"/>
    </location>
</feature>
<dbReference type="CDD" id="cd23954">
    <property type="entry name" value="AMO1_CTD"/>
    <property type="match status" value="1"/>
</dbReference>
<dbReference type="GO" id="GO:0005634">
    <property type="term" value="C:nucleus"/>
    <property type="evidence" value="ECO:0007669"/>
    <property type="project" value="TreeGrafter"/>
</dbReference>
<evidence type="ECO:0000313" key="3">
    <source>
        <dbReference type="Proteomes" id="UP000012174"/>
    </source>
</evidence>
<dbReference type="PANTHER" id="PTHR21099">
    <property type="entry name" value="RAD201"/>
    <property type="match status" value="1"/>
</dbReference>
<proteinExistence type="predicted"/>
<evidence type="ECO:0000313" key="2">
    <source>
        <dbReference type="EMBL" id="EMR72814.1"/>
    </source>
</evidence>
<dbReference type="eggNOG" id="ENOG502S41E">
    <property type="taxonomic scope" value="Eukaryota"/>
</dbReference>
<organism evidence="2 3">
    <name type="scientific">Eutypa lata (strain UCR-EL1)</name>
    <name type="common">Grapevine dieback disease fungus</name>
    <name type="synonym">Eutypa armeniacae</name>
    <dbReference type="NCBI Taxonomy" id="1287681"/>
    <lineage>
        <taxon>Eukaryota</taxon>
        <taxon>Fungi</taxon>
        <taxon>Dikarya</taxon>
        <taxon>Ascomycota</taxon>
        <taxon>Pezizomycotina</taxon>
        <taxon>Sordariomycetes</taxon>
        <taxon>Xylariomycetidae</taxon>
        <taxon>Xylariales</taxon>
        <taxon>Diatrypaceae</taxon>
        <taxon>Eutypa</taxon>
    </lineage>
</organism>
<dbReference type="STRING" id="1287681.M7T1K1"/>
<feature type="compositionally biased region" description="Low complexity" evidence="1">
    <location>
        <begin position="233"/>
        <end position="278"/>
    </location>
</feature>
<evidence type="ECO:0000256" key="1">
    <source>
        <dbReference type="SAM" id="MobiDB-lite"/>
    </source>
</evidence>
<keyword evidence="3" id="KW-1185">Reference proteome</keyword>
<dbReference type="KEGG" id="ela:UCREL1_119"/>
<feature type="compositionally biased region" description="Polar residues" evidence="1">
    <location>
        <begin position="200"/>
        <end position="210"/>
    </location>
</feature>
<feature type="compositionally biased region" description="Basic and acidic residues" evidence="1">
    <location>
        <begin position="408"/>
        <end position="419"/>
    </location>
</feature>
<dbReference type="HOGENOM" id="CLU_028685_1_0_1"/>
<feature type="compositionally biased region" description="Polar residues" evidence="1">
    <location>
        <begin position="76"/>
        <end position="90"/>
    </location>
</feature>
<feature type="compositionally biased region" description="Polar residues" evidence="1">
    <location>
        <begin position="279"/>
        <end position="294"/>
    </location>
</feature>
<name>M7T1K1_EUTLA</name>
<accession>M7T1K1</accession>
<dbReference type="PANTHER" id="PTHR21099:SF2">
    <property type="entry name" value="SI:CH211-113E8.11"/>
    <property type="match status" value="1"/>
</dbReference>
<dbReference type="Proteomes" id="UP000012174">
    <property type="component" value="Unassembled WGS sequence"/>
</dbReference>
<feature type="compositionally biased region" description="Polar residues" evidence="1">
    <location>
        <begin position="159"/>
        <end position="176"/>
    </location>
</feature>
<dbReference type="OrthoDB" id="20729at2759"/>
<feature type="region of interest" description="Disordered" evidence="1">
    <location>
        <begin position="68"/>
        <end position="465"/>
    </location>
</feature>
<sequence length="503" mass="51239">MFTEVQGLYQHAEQQIQTTLNNLDGAVQFVLAADSKHPNRIDHCNQNTIQGGTNGVFARNAAQQGGGFSANPFGAASSTPAQQNPFQSASPANPFAGGGTNNTTGASPAFGQPSAMGQKPNPFASSSSPSFGQPSQMGASGPAFGKPSQMGAAAPAFGQPSQIGSSGPAFGQTSALGQKPNPFGSAASSSAPSGFGQVAATAQSTPSAFGQPSALGQKPNPFGAPATSTPNSNPFGQPAAASAAATSNPFAQAQQNNNGLAASSQPMNTTTTAAAPAAQNNPFGQPSSTATSGFGSLAGAAKSPNPFGQPAQQPAQQQSSPFGAPTAPTANNNTAATPAANNPFAQPQVAQQQQPNGNTSQPNNNSSNSNNPYGPNSKKQHPPLSSYATRDANGRLTSWMGQPVAYRWKVDQDRYEDQRPSPQDGGQSAVPVPGLRNPATGKWRKIIFPDGPPGYNPDTEPVDPATDYTEAVRAVYAKMAAAGRFEGDVPEVPPLREDCAWAF</sequence>
<feature type="compositionally biased region" description="Low complexity" evidence="1">
    <location>
        <begin position="306"/>
        <end position="377"/>
    </location>
</feature>
<feature type="compositionally biased region" description="Low complexity" evidence="1">
    <location>
        <begin position="120"/>
        <end position="136"/>
    </location>
</feature>
<protein>
    <submittedName>
        <fullName evidence="2">Putative ccch zinc finger domain-containing protein</fullName>
    </submittedName>
</protein>
<feature type="compositionally biased region" description="Low complexity" evidence="1">
    <location>
        <begin position="91"/>
        <end position="109"/>
    </location>
</feature>
<dbReference type="OMA" id="YIDNEPC"/>
<gene>
    <name evidence="2" type="ORF">UCREL1_119</name>
</gene>
<dbReference type="EMBL" id="KB705373">
    <property type="protein sequence ID" value="EMR72814.1"/>
    <property type="molecule type" value="Genomic_DNA"/>
</dbReference>